<keyword evidence="2" id="KW-1185">Reference proteome</keyword>
<comment type="caution">
    <text evidence="1">The sequence shown here is derived from an EMBL/GenBank/DDBJ whole genome shotgun (WGS) entry which is preliminary data.</text>
</comment>
<accession>A0ABV3X0D2</accession>
<dbReference type="RefSeq" id="WP_368805096.1">
    <property type="nucleotide sequence ID" value="NZ_JAZHFV010000013.1"/>
</dbReference>
<proteinExistence type="predicted"/>
<name>A0ABV3X0D2_9HYPH</name>
<dbReference type="Proteomes" id="UP001559025">
    <property type="component" value="Unassembled WGS sequence"/>
</dbReference>
<dbReference type="EMBL" id="JAZHFV010000013">
    <property type="protein sequence ID" value="MEX4010402.1"/>
    <property type="molecule type" value="Genomic_DNA"/>
</dbReference>
<organism evidence="1 2">
    <name type="scientific">Neoaquamicrobium sediminum</name>
    <dbReference type="NCBI Taxonomy" id="1849104"/>
    <lineage>
        <taxon>Bacteria</taxon>
        <taxon>Pseudomonadati</taxon>
        <taxon>Pseudomonadota</taxon>
        <taxon>Alphaproteobacteria</taxon>
        <taxon>Hyphomicrobiales</taxon>
        <taxon>Phyllobacteriaceae</taxon>
        <taxon>Neoaquamicrobium</taxon>
    </lineage>
</organism>
<evidence type="ECO:0000313" key="2">
    <source>
        <dbReference type="Proteomes" id="UP001559025"/>
    </source>
</evidence>
<sequence>MPELTNRLREVAAAPGSYTKIEVVSLLLEAADRLEATRIALARLKHDQDQTKRCTSVEHRSEA</sequence>
<evidence type="ECO:0000313" key="1">
    <source>
        <dbReference type="EMBL" id="MEX4010402.1"/>
    </source>
</evidence>
<reference evidence="1 2" key="1">
    <citation type="submission" date="2024-01" db="EMBL/GenBank/DDBJ databases">
        <title>New evidence supports the origin of RcGTA from prophage.</title>
        <authorList>
            <person name="Xu Y."/>
            <person name="Liu B."/>
            <person name="Chen F."/>
        </authorList>
    </citation>
    <scope>NUCLEOTIDE SEQUENCE [LARGE SCALE GENOMIC DNA]</scope>
    <source>
        <strain evidence="1 2">CBW1107-2</strain>
    </source>
</reference>
<protein>
    <submittedName>
        <fullName evidence="1">Uncharacterized protein</fullName>
    </submittedName>
</protein>
<gene>
    <name evidence="1" type="ORF">V1479_24085</name>
</gene>